<proteinExistence type="predicted"/>
<dbReference type="AlphaFoldDB" id="A0A072THS0"/>
<dbReference type="PANTHER" id="PTHR33116">
    <property type="entry name" value="REVERSE TRANSCRIPTASE ZINC-BINDING DOMAIN-CONTAINING PROTEIN-RELATED-RELATED"/>
    <property type="match status" value="1"/>
</dbReference>
<gene>
    <name evidence="2" type="ORF">MTR_0061s0090</name>
</gene>
<evidence type="ECO:0008006" key="5">
    <source>
        <dbReference type="Google" id="ProtNLM"/>
    </source>
</evidence>
<dbReference type="EMBL" id="KL402786">
    <property type="protein sequence ID" value="KEH16957.1"/>
    <property type="molecule type" value="Genomic_DNA"/>
</dbReference>
<feature type="region of interest" description="Disordered" evidence="1">
    <location>
        <begin position="1"/>
        <end position="59"/>
    </location>
</feature>
<dbReference type="HOGENOM" id="CLU_753105_0_0_1"/>
<protein>
    <recommendedName>
        <fullName evidence="5">RNA-directed DNA polymerase</fullName>
    </recommendedName>
</protein>
<organism evidence="2 4">
    <name type="scientific">Medicago truncatula</name>
    <name type="common">Barrel medic</name>
    <name type="synonym">Medicago tribuloides</name>
    <dbReference type="NCBI Taxonomy" id="3880"/>
    <lineage>
        <taxon>Eukaryota</taxon>
        <taxon>Viridiplantae</taxon>
        <taxon>Streptophyta</taxon>
        <taxon>Embryophyta</taxon>
        <taxon>Tracheophyta</taxon>
        <taxon>Spermatophyta</taxon>
        <taxon>Magnoliopsida</taxon>
        <taxon>eudicotyledons</taxon>
        <taxon>Gunneridae</taxon>
        <taxon>Pentapetalae</taxon>
        <taxon>rosids</taxon>
        <taxon>fabids</taxon>
        <taxon>Fabales</taxon>
        <taxon>Fabaceae</taxon>
        <taxon>Papilionoideae</taxon>
        <taxon>50 kb inversion clade</taxon>
        <taxon>NPAAA clade</taxon>
        <taxon>Hologalegina</taxon>
        <taxon>IRL clade</taxon>
        <taxon>Trifolieae</taxon>
        <taxon>Medicago</taxon>
    </lineage>
</organism>
<accession>A0A072THS0</accession>
<name>A0A072THS0_MEDTR</name>
<evidence type="ECO:0000313" key="4">
    <source>
        <dbReference type="Proteomes" id="UP000002051"/>
    </source>
</evidence>
<reference evidence="2 4" key="1">
    <citation type="journal article" date="2011" name="Nature">
        <title>The Medicago genome provides insight into the evolution of rhizobial symbioses.</title>
        <authorList>
            <person name="Young N.D."/>
            <person name="Debelle F."/>
            <person name="Oldroyd G.E."/>
            <person name="Geurts R."/>
            <person name="Cannon S.B."/>
            <person name="Udvardi M.K."/>
            <person name="Benedito V.A."/>
            <person name="Mayer K.F."/>
            <person name="Gouzy J."/>
            <person name="Schoof H."/>
            <person name="Van de Peer Y."/>
            <person name="Proost S."/>
            <person name="Cook D.R."/>
            <person name="Meyers B.C."/>
            <person name="Spannagl M."/>
            <person name="Cheung F."/>
            <person name="De Mita S."/>
            <person name="Krishnakumar V."/>
            <person name="Gundlach H."/>
            <person name="Zhou S."/>
            <person name="Mudge J."/>
            <person name="Bharti A.K."/>
            <person name="Murray J.D."/>
            <person name="Naoumkina M.A."/>
            <person name="Rosen B."/>
            <person name="Silverstein K.A."/>
            <person name="Tang H."/>
            <person name="Rombauts S."/>
            <person name="Zhao P.X."/>
            <person name="Zhou P."/>
            <person name="Barbe V."/>
            <person name="Bardou P."/>
            <person name="Bechner M."/>
            <person name="Bellec A."/>
            <person name="Berger A."/>
            <person name="Berges H."/>
            <person name="Bidwell S."/>
            <person name="Bisseling T."/>
            <person name="Choisne N."/>
            <person name="Couloux A."/>
            <person name="Denny R."/>
            <person name="Deshpande S."/>
            <person name="Dai X."/>
            <person name="Doyle J.J."/>
            <person name="Dudez A.M."/>
            <person name="Farmer A.D."/>
            <person name="Fouteau S."/>
            <person name="Franken C."/>
            <person name="Gibelin C."/>
            <person name="Gish J."/>
            <person name="Goldstein S."/>
            <person name="Gonzalez A.J."/>
            <person name="Green P.J."/>
            <person name="Hallab A."/>
            <person name="Hartog M."/>
            <person name="Hua A."/>
            <person name="Humphray S.J."/>
            <person name="Jeong D.H."/>
            <person name="Jing Y."/>
            <person name="Jocker A."/>
            <person name="Kenton S.M."/>
            <person name="Kim D.J."/>
            <person name="Klee K."/>
            <person name="Lai H."/>
            <person name="Lang C."/>
            <person name="Lin S."/>
            <person name="Macmil S.L."/>
            <person name="Magdelenat G."/>
            <person name="Matthews L."/>
            <person name="McCorrison J."/>
            <person name="Monaghan E.L."/>
            <person name="Mun J.H."/>
            <person name="Najar F.Z."/>
            <person name="Nicholson C."/>
            <person name="Noirot C."/>
            <person name="O'Bleness M."/>
            <person name="Paule C.R."/>
            <person name="Poulain J."/>
            <person name="Prion F."/>
            <person name="Qin B."/>
            <person name="Qu C."/>
            <person name="Retzel E.F."/>
            <person name="Riddle C."/>
            <person name="Sallet E."/>
            <person name="Samain S."/>
            <person name="Samson N."/>
            <person name="Sanders I."/>
            <person name="Saurat O."/>
            <person name="Scarpelli C."/>
            <person name="Schiex T."/>
            <person name="Segurens B."/>
            <person name="Severin A.J."/>
            <person name="Sherrier D.J."/>
            <person name="Shi R."/>
            <person name="Sims S."/>
            <person name="Singer S.R."/>
            <person name="Sinharoy S."/>
            <person name="Sterck L."/>
            <person name="Viollet A."/>
            <person name="Wang B.B."/>
            <person name="Wang K."/>
            <person name="Wang M."/>
            <person name="Wang X."/>
            <person name="Warfsmann J."/>
            <person name="Weissenbach J."/>
            <person name="White D.D."/>
            <person name="White J.D."/>
            <person name="Wiley G.B."/>
            <person name="Wincker P."/>
            <person name="Xing Y."/>
            <person name="Yang L."/>
            <person name="Yao Z."/>
            <person name="Ying F."/>
            <person name="Zhai J."/>
            <person name="Zhou L."/>
            <person name="Zuber A."/>
            <person name="Denarie J."/>
            <person name="Dixon R.A."/>
            <person name="May G.D."/>
            <person name="Schwartz D.C."/>
            <person name="Rogers J."/>
            <person name="Quetier F."/>
            <person name="Town C.D."/>
            <person name="Roe B.A."/>
        </authorList>
    </citation>
    <scope>NUCLEOTIDE SEQUENCE [LARGE SCALE GENOMIC DNA]</scope>
    <source>
        <strain evidence="2">A17</strain>
        <strain evidence="3 4">cv. Jemalong A17</strain>
    </source>
</reference>
<dbReference type="STRING" id="3880.A0A072THS0"/>
<dbReference type="EnsemblPlants" id="KEH16957">
    <property type="protein sequence ID" value="KEH16957"/>
    <property type="gene ID" value="MTR_0061s0090"/>
</dbReference>
<keyword evidence="4" id="KW-1185">Reference proteome</keyword>
<sequence length="368" mass="41327">MASKRRVATGHFRQGGQKAKERRTKSVFSGIPTGQLRQGEPMASENFAEEKNSQDQNPPSRFSSWLSLVFLPKLDCYKVGAPSSVSVTHLQFADDTLILGVKSWANVRAMRAVLVLFEAMSRLKVNFNKSMLVGVNVSDSWLNEAASILRCRVGKVLFVYLGLSIGGDPRRLIFWEPLLRSIKTRLSGFNSRFLSFGGRLVLLKSILTSLPVYALSFFKASLGIISSLDSIFTFFFCGGCEDHRKLSWVSWTTICSRREVGGLGVQRLREFNVELLAGKWCWRLLVERSSLWYRVLVARYGEEDERLEVGGRSDFSWCVSHMRAILTLIMASGQILESSLRKEKCRKVVYIVSVTSIADMVGKPGANQ</sequence>
<dbReference type="Proteomes" id="UP000002051">
    <property type="component" value="Unassembled WGS sequence"/>
</dbReference>
<evidence type="ECO:0000313" key="2">
    <source>
        <dbReference type="EMBL" id="KEH16957.1"/>
    </source>
</evidence>
<reference evidence="2 4" key="2">
    <citation type="journal article" date="2014" name="BMC Genomics">
        <title>An improved genome release (version Mt4.0) for the model legume Medicago truncatula.</title>
        <authorList>
            <person name="Tang H."/>
            <person name="Krishnakumar V."/>
            <person name="Bidwell S."/>
            <person name="Rosen B."/>
            <person name="Chan A."/>
            <person name="Zhou S."/>
            <person name="Gentzbittel L."/>
            <person name="Childs K.L."/>
            <person name="Yandell M."/>
            <person name="Gundlach H."/>
            <person name="Mayer K.F."/>
            <person name="Schwartz D.C."/>
            <person name="Town C.D."/>
        </authorList>
    </citation>
    <scope>GENOME REANNOTATION</scope>
    <source>
        <strain evidence="2">A17</strain>
        <strain evidence="3 4">cv. Jemalong A17</strain>
    </source>
</reference>
<dbReference type="PANTHER" id="PTHR33116:SF78">
    <property type="entry name" value="OS12G0587133 PROTEIN"/>
    <property type="match status" value="1"/>
</dbReference>
<reference evidence="3" key="3">
    <citation type="submission" date="2015-06" db="UniProtKB">
        <authorList>
            <consortium name="EnsemblPlants"/>
        </authorList>
    </citation>
    <scope>IDENTIFICATION</scope>
    <source>
        <strain evidence="3">cv. Jemalong A17</strain>
    </source>
</reference>
<evidence type="ECO:0000256" key="1">
    <source>
        <dbReference type="SAM" id="MobiDB-lite"/>
    </source>
</evidence>
<evidence type="ECO:0000313" key="3">
    <source>
        <dbReference type="EnsemblPlants" id="KEH16957"/>
    </source>
</evidence>